<reference evidence="5 6" key="1">
    <citation type="submission" date="2019-04" db="EMBL/GenBank/DDBJ databases">
        <title>Lewinella litorea sp. nov., isolated from a marine sand.</title>
        <authorList>
            <person name="Yoon J.-H."/>
        </authorList>
    </citation>
    <scope>NUCLEOTIDE SEQUENCE [LARGE SCALE GENOMIC DNA]</scope>
    <source>
        <strain evidence="5 6">HSMS-39</strain>
    </source>
</reference>
<proteinExistence type="inferred from homology"/>
<keyword evidence="2" id="KW-0547">Nucleotide-binding</keyword>
<sequence length="449" mass="50487">MKDRTQRLDNLEAAMGYLQRLISARLEVHLGKSETVSVTAPVFRPDDSAFSHFLEEHKPTYQEYVAILLALAPQVRPDFFDELLPSHIAMGDHFPAFGGFRGKQCRGILPTGETLQFVLAGNNLAERIAVLHLLRDDHWLVRSGFLLLHPPPPGEPPMAGQLVADPEWVEQLLTGRVAPPAFSPNFPAQRVETELEWNDLVLADDSLREIGYLTNYLNHQQELAGDPGYGRHSRRGYRAIFCGPPGTGKTLTAALLGKASDRPVFRVDLSMVVSKWIGETEKNLAGLFERAESKGWILFFDEADALFSKRGEVKESRDKYANQETSFLLQRVENYDGLCILATNFRSNLDKAFTRRFEAIVSFAPPSPTERLQLWRKMLPAHLPLAPEVDLDTLAHRYELTGANIANAIRHSVYESVHAGAGQLREAVLREAIRREYQKEDRLFPADGP</sequence>
<dbReference type="Gene3D" id="3.40.50.300">
    <property type="entry name" value="P-loop containing nucleotide triphosphate hydrolases"/>
    <property type="match status" value="1"/>
</dbReference>
<evidence type="ECO:0000256" key="2">
    <source>
        <dbReference type="ARBA" id="ARBA00022741"/>
    </source>
</evidence>
<dbReference type="Proteomes" id="UP000308528">
    <property type="component" value="Unassembled WGS sequence"/>
</dbReference>
<dbReference type="RefSeq" id="WP_136459534.1">
    <property type="nucleotide sequence ID" value="NZ_SRSF01000004.1"/>
</dbReference>
<accession>A0A4S4NM15</accession>
<dbReference type="CDD" id="cd19481">
    <property type="entry name" value="RecA-like_protease"/>
    <property type="match status" value="1"/>
</dbReference>
<name>A0A4S4NM15_9BACT</name>
<dbReference type="GO" id="GO:0016887">
    <property type="term" value="F:ATP hydrolysis activity"/>
    <property type="evidence" value="ECO:0007669"/>
    <property type="project" value="InterPro"/>
</dbReference>
<evidence type="ECO:0000313" key="6">
    <source>
        <dbReference type="Proteomes" id="UP000308528"/>
    </source>
</evidence>
<dbReference type="EMBL" id="SRSF01000004">
    <property type="protein sequence ID" value="THH39401.1"/>
    <property type="molecule type" value="Genomic_DNA"/>
</dbReference>
<comment type="caution">
    <text evidence="5">The sequence shown here is derived from an EMBL/GenBank/DDBJ whole genome shotgun (WGS) entry which is preliminary data.</text>
</comment>
<keyword evidence="3 5" id="KW-0067">ATP-binding</keyword>
<dbReference type="InterPro" id="IPR027417">
    <property type="entry name" value="P-loop_NTPase"/>
</dbReference>
<protein>
    <submittedName>
        <fullName evidence="5">ATP-binding protein</fullName>
    </submittedName>
</protein>
<evidence type="ECO:0000313" key="5">
    <source>
        <dbReference type="EMBL" id="THH39401.1"/>
    </source>
</evidence>
<dbReference type="SMART" id="SM00382">
    <property type="entry name" value="AAA"/>
    <property type="match status" value="1"/>
</dbReference>
<evidence type="ECO:0000259" key="4">
    <source>
        <dbReference type="SMART" id="SM00382"/>
    </source>
</evidence>
<dbReference type="OrthoDB" id="7438987at2"/>
<evidence type="ECO:0000256" key="1">
    <source>
        <dbReference type="ARBA" id="ARBA00006914"/>
    </source>
</evidence>
<feature type="domain" description="AAA+ ATPase" evidence="4">
    <location>
        <begin position="235"/>
        <end position="367"/>
    </location>
</feature>
<keyword evidence="6" id="KW-1185">Reference proteome</keyword>
<dbReference type="GO" id="GO:0005524">
    <property type="term" value="F:ATP binding"/>
    <property type="evidence" value="ECO:0007669"/>
    <property type="project" value="UniProtKB-KW"/>
</dbReference>
<dbReference type="Pfam" id="PF00004">
    <property type="entry name" value="AAA"/>
    <property type="match status" value="1"/>
</dbReference>
<comment type="similarity">
    <text evidence="1">Belongs to the AAA ATPase family.</text>
</comment>
<dbReference type="PANTHER" id="PTHR23073">
    <property type="entry name" value="26S PROTEASOME REGULATORY SUBUNIT"/>
    <property type="match status" value="1"/>
</dbReference>
<evidence type="ECO:0000256" key="3">
    <source>
        <dbReference type="ARBA" id="ARBA00022840"/>
    </source>
</evidence>
<organism evidence="5 6">
    <name type="scientific">Neolewinella litorea</name>
    <dbReference type="NCBI Taxonomy" id="2562452"/>
    <lineage>
        <taxon>Bacteria</taxon>
        <taxon>Pseudomonadati</taxon>
        <taxon>Bacteroidota</taxon>
        <taxon>Saprospiria</taxon>
        <taxon>Saprospirales</taxon>
        <taxon>Lewinellaceae</taxon>
        <taxon>Neolewinella</taxon>
    </lineage>
</organism>
<dbReference type="InterPro" id="IPR003593">
    <property type="entry name" value="AAA+_ATPase"/>
</dbReference>
<dbReference type="AlphaFoldDB" id="A0A4S4NM15"/>
<gene>
    <name evidence="5" type="ORF">E4021_11650</name>
</gene>
<dbReference type="InterPro" id="IPR050221">
    <property type="entry name" value="26S_Proteasome_ATPase"/>
</dbReference>
<dbReference type="InterPro" id="IPR003959">
    <property type="entry name" value="ATPase_AAA_core"/>
</dbReference>
<dbReference type="SUPFAM" id="SSF52540">
    <property type="entry name" value="P-loop containing nucleoside triphosphate hydrolases"/>
    <property type="match status" value="1"/>
</dbReference>